<feature type="compositionally biased region" description="Low complexity" evidence="1">
    <location>
        <begin position="44"/>
        <end position="63"/>
    </location>
</feature>
<comment type="caution">
    <text evidence="3">The sequence shown here is derived from an EMBL/GenBank/DDBJ whole genome shotgun (WGS) entry which is preliminary data.</text>
</comment>
<feature type="region of interest" description="Disordered" evidence="1">
    <location>
        <begin position="33"/>
        <end position="67"/>
    </location>
</feature>
<gene>
    <name evidence="3" type="ORF">J2S19_000536</name>
</gene>
<feature type="transmembrane region" description="Helical" evidence="2">
    <location>
        <begin position="211"/>
        <end position="229"/>
    </location>
</feature>
<dbReference type="RefSeq" id="WP_307336749.1">
    <property type="nucleotide sequence ID" value="NZ_JAUSUD010000002.1"/>
</dbReference>
<dbReference type="EMBL" id="JAUSUD010000002">
    <property type="protein sequence ID" value="MDQ0229285.1"/>
    <property type="molecule type" value="Genomic_DNA"/>
</dbReference>
<feature type="transmembrane region" description="Helical" evidence="2">
    <location>
        <begin position="241"/>
        <end position="260"/>
    </location>
</feature>
<keyword evidence="2" id="KW-0812">Transmembrane</keyword>
<protein>
    <submittedName>
        <fullName evidence="3">Flp pilus assembly pilin Flp</fullName>
    </submittedName>
</protein>
<name>A0ABT9ZAJ9_9BACI</name>
<dbReference type="Proteomes" id="UP001234495">
    <property type="component" value="Unassembled WGS sequence"/>
</dbReference>
<evidence type="ECO:0000313" key="4">
    <source>
        <dbReference type="Proteomes" id="UP001234495"/>
    </source>
</evidence>
<accession>A0ABT9ZAJ9</accession>
<feature type="transmembrane region" description="Helical" evidence="2">
    <location>
        <begin position="146"/>
        <end position="168"/>
    </location>
</feature>
<sequence>MNCSNCGHLNEGGKFCVKCGTKLAGDSATVEQQQSATIENQAAHVHTQPVQPEQPTQPVQPVQPAEPNKHVETAKAMSKLYFSYFIQGIKNPTTAAQSVREEQFINGLITMIIYALCVPLTLYFGIKAALSDMFGEFGNELSFSVVLKPIFFSIIILGLIALVTFAVIKLGRVQVTIKDVFARFGTFLIVPTAFILIGFILSLIQVELYTYLLWAGLAGMLFVIPFTIFSFKKDVTFGLDAVYGTLLTYLSIVIIFKVTIDSVLGDLYKYIGFDSSFLNFFN</sequence>
<evidence type="ECO:0000313" key="3">
    <source>
        <dbReference type="EMBL" id="MDQ0229285.1"/>
    </source>
</evidence>
<keyword evidence="2" id="KW-1133">Transmembrane helix</keyword>
<keyword evidence="2" id="KW-0472">Membrane</keyword>
<evidence type="ECO:0000256" key="1">
    <source>
        <dbReference type="SAM" id="MobiDB-lite"/>
    </source>
</evidence>
<reference evidence="3 4" key="1">
    <citation type="submission" date="2023-07" db="EMBL/GenBank/DDBJ databases">
        <title>Genomic Encyclopedia of Type Strains, Phase IV (KMG-IV): sequencing the most valuable type-strain genomes for metagenomic binning, comparative biology and taxonomic classification.</title>
        <authorList>
            <person name="Goeker M."/>
        </authorList>
    </citation>
    <scope>NUCLEOTIDE SEQUENCE [LARGE SCALE GENOMIC DNA]</scope>
    <source>
        <strain evidence="3 4">DSM 29005</strain>
    </source>
</reference>
<feature type="transmembrane region" description="Helical" evidence="2">
    <location>
        <begin position="180"/>
        <end position="205"/>
    </location>
</feature>
<feature type="transmembrane region" description="Helical" evidence="2">
    <location>
        <begin position="104"/>
        <end position="126"/>
    </location>
</feature>
<proteinExistence type="predicted"/>
<evidence type="ECO:0000256" key="2">
    <source>
        <dbReference type="SAM" id="Phobius"/>
    </source>
</evidence>
<keyword evidence="4" id="KW-1185">Reference proteome</keyword>
<organism evidence="3 4">
    <name type="scientific">Metabacillus malikii</name>
    <dbReference type="NCBI Taxonomy" id="1504265"/>
    <lineage>
        <taxon>Bacteria</taxon>
        <taxon>Bacillati</taxon>
        <taxon>Bacillota</taxon>
        <taxon>Bacilli</taxon>
        <taxon>Bacillales</taxon>
        <taxon>Bacillaceae</taxon>
        <taxon>Metabacillus</taxon>
    </lineage>
</organism>